<dbReference type="PANTHER" id="PTHR21381:SF3">
    <property type="entry name" value="SGC REGION PROTEIN SGCQ-RELATED"/>
    <property type="match status" value="1"/>
</dbReference>
<protein>
    <submittedName>
        <fullName evidence="2">BtpA/SgcQ family protein</fullName>
    </submittedName>
</protein>
<evidence type="ECO:0000313" key="2">
    <source>
        <dbReference type="EMBL" id="MFC7605536.1"/>
    </source>
</evidence>
<evidence type="ECO:0000313" key="3">
    <source>
        <dbReference type="Proteomes" id="UP001596514"/>
    </source>
</evidence>
<dbReference type="SUPFAM" id="SSF51366">
    <property type="entry name" value="Ribulose-phoshate binding barrel"/>
    <property type="match status" value="1"/>
</dbReference>
<dbReference type="PIRSF" id="PIRSF005956">
    <property type="entry name" value="BtpA"/>
    <property type="match status" value="1"/>
</dbReference>
<gene>
    <name evidence="2" type="ORF">ACFQVD_36090</name>
</gene>
<name>A0ABW2TCJ9_9ACTN</name>
<dbReference type="InterPro" id="IPR011060">
    <property type="entry name" value="RibuloseP-bd_barrel"/>
</dbReference>
<dbReference type="Proteomes" id="UP001596514">
    <property type="component" value="Unassembled WGS sequence"/>
</dbReference>
<accession>A0ABW2TCJ9</accession>
<organism evidence="2 3">
    <name type="scientific">Streptosporangium amethystogenes subsp. fukuiense</name>
    <dbReference type="NCBI Taxonomy" id="698418"/>
    <lineage>
        <taxon>Bacteria</taxon>
        <taxon>Bacillati</taxon>
        <taxon>Actinomycetota</taxon>
        <taxon>Actinomycetes</taxon>
        <taxon>Streptosporangiales</taxon>
        <taxon>Streptosporangiaceae</taxon>
        <taxon>Streptosporangium</taxon>
    </lineage>
</organism>
<reference evidence="3" key="1">
    <citation type="journal article" date="2019" name="Int. J. Syst. Evol. Microbiol.">
        <title>The Global Catalogue of Microorganisms (GCM) 10K type strain sequencing project: providing services to taxonomists for standard genome sequencing and annotation.</title>
        <authorList>
            <consortium name="The Broad Institute Genomics Platform"/>
            <consortium name="The Broad Institute Genome Sequencing Center for Infectious Disease"/>
            <person name="Wu L."/>
            <person name="Ma J."/>
        </authorList>
    </citation>
    <scope>NUCLEOTIDE SEQUENCE [LARGE SCALE GENOMIC DNA]</scope>
    <source>
        <strain evidence="3">JCM 10083</strain>
    </source>
</reference>
<dbReference type="InterPro" id="IPR005137">
    <property type="entry name" value="BtpA"/>
</dbReference>
<dbReference type="EMBL" id="JBHTEE010000001">
    <property type="protein sequence ID" value="MFC7605536.1"/>
    <property type="molecule type" value="Genomic_DNA"/>
</dbReference>
<comment type="similarity">
    <text evidence="1">Belongs to the BtpA family.</text>
</comment>
<dbReference type="Gene3D" id="3.20.20.70">
    <property type="entry name" value="Aldolase class I"/>
    <property type="match status" value="1"/>
</dbReference>
<dbReference type="InterPro" id="IPR013785">
    <property type="entry name" value="Aldolase_TIM"/>
</dbReference>
<dbReference type="Pfam" id="PF03437">
    <property type="entry name" value="BtpA"/>
    <property type="match status" value="1"/>
</dbReference>
<comment type="caution">
    <text evidence="2">The sequence shown here is derived from an EMBL/GenBank/DDBJ whole genome shotgun (WGS) entry which is preliminary data.</text>
</comment>
<dbReference type="RefSeq" id="WP_343983865.1">
    <property type="nucleotide sequence ID" value="NZ_BAAAGK010000326.1"/>
</dbReference>
<dbReference type="PANTHER" id="PTHR21381">
    <property type="entry name" value="ZGC:162297"/>
    <property type="match status" value="1"/>
</dbReference>
<keyword evidence="3" id="KW-1185">Reference proteome</keyword>
<proteinExistence type="inferred from homology"/>
<sequence>MLDRDDAQWLGRKPVVLGMIHLQPLPGTPFHREGSFPQILRTAVKSARALYDGGADGGLIQTVDRVYAPGEESDPARIAALSLITRAVTDVVGPDFRVGVQLMRNAVQASLAVAKVAGGVFVRAGAIVGATLTTHGMVEADPLAVMEYRKKIDAWNVKIIAEVESMHYTWFGGGKTVADVARAARQVGADAVSLCHPDEARVLKMIASVRAAAPGLPIILAGHTNHDNAARLLASPEGADGAFVGTCLEGDGWGSAIVADKVKAYMDIVHAGAR</sequence>
<evidence type="ECO:0000256" key="1">
    <source>
        <dbReference type="ARBA" id="ARBA00006007"/>
    </source>
</evidence>